<reference evidence="1 2" key="1">
    <citation type="submission" date="2016-10" db="EMBL/GenBank/DDBJ databases">
        <authorList>
            <person name="de Groot N.N."/>
        </authorList>
    </citation>
    <scope>NUCLEOTIDE SEQUENCE [LARGE SCALE GENOMIC DNA]</scope>
    <source>
        <strain evidence="1 2">ICMP 14252</strain>
    </source>
</reference>
<gene>
    <name evidence="1" type="ORF">SAMN05216247_10443</name>
</gene>
<dbReference type="Proteomes" id="UP000182902">
    <property type="component" value="Unassembled WGS sequence"/>
</dbReference>
<evidence type="ECO:0000313" key="2">
    <source>
        <dbReference type="Proteomes" id="UP000182902"/>
    </source>
</evidence>
<dbReference type="AlphaFoldDB" id="A0A1H3KBB4"/>
<name>A0A1H3KBB4_9PSED</name>
<accession>A0A1H3KBB4</accession>
<proteinExistence type="predicted"/>
<evidence type="ECO:0000313" key="1">
    <source>
        <dbReference type="EMBL" id="SDY49446.1"/>
    </source>
</evidence>
<dbReference type="EMBL" id="FNOX01000004">
    <property type="protein sequence ID" value="SDY49446.1"/>
    <property type="molecule type" value="Genomic_DNA"/>
</dbReference>
<organism evidence="1 2">
    <name type="scientific">Pseudomonas salomonii</name>
    <dbReference type="NCBI Taxonomy" id="191391"/>
    <lineage>
        <taxon>Bacteria</taxon>
        <taxon>Pseudomonadati</taxon>
        <taxon>Pseudomonadota</taxon>
        <taxon>Gammaproteobacteria</taxon>
        <taxon>Pseudomonadales</taxon>
        <taxon>Pseudomonadaceae</taxon>
        <taxon>Pseudomonas</taxon>
    </lineage>
</organism>
<protein>
    <submittedName>
        <fullName evidence="1">Uncharacterized protein</fullName>
    </submittedName>
</protein>
<sequence>MLPTGDCLNILKIKPPRVTSKRSVDFFVDRVSKVLDEPL</sequence>